<dbReference type="SUPFAM" id="SSF69304">
    <property type="entry name" value="Tricorn protease N-terminal domain"/>
    <property type="match status" value="1"/>
</dbReference>
<dbReference type="Gene3D" id="2.120.10.30">
    <property type="entry name" value="TolB, C-terminal domain"/>
    <property type="match status" value="2"/>
</dbReference>
<evidence type="ECO:0000256" key="5">
    <source>
        <dbReference type="ARBA" id="ARBA00022777"/>
    </source>
</evidence>
<proteinExistence type="predicted"/>
<evidence type="ECO:0000256" key="2">
    <source>
        <dbReference type="ARBA" id="ARBA00022527"/>
    </source>
</evidence>
<dbReference type="OrthoDB" id="100367at2"/>
<keyword evidence="2 10" id="KW-0723">Serine/threonine-protein kinase</keyword>
<dbReference type="SMART" id="SM00220">
    <property type="entry name" value="S_TKc"/>
    <property type="match status" value="1"/>
</dbReference>
<keyword evidence="6 7" id="KW-0067">ATP-binding</keyword>
<dbReference type="SUPFAM" id="SSF56112">
    <property type="entry name" value="Protein kinase-like (PK-like)"/>
    <property type="match status" value="1"/>
</dbReference>
<evidence type="ECO:0000313" key="10">
    <source>
        <dbReference type="EMBL" id="AXC16235.1"/>
    </source>
</evidence>
<feature type="domain" description="Protein kinase" evidence="9">
    <location>
        <begin position="26"/>
        <end position="312"/>
    </location>
</feature>
<dbReference type="InterPro" id="IPR008271">
    <property type="entry name" value="Ser/Thr_kinase_AS"/>
</dbReference>
<gene>
    <name evidence="10" type="ORF">ACPOL_7035</name>
</gene>
<dbReference type="InterPro" id="IPR011044">
    <property type="entry name" value="Quino_amine_DH_bsu"/>
</dbReference>
<dbReference type="InterPro" id="IPR011659">
    <property type="entry name" value="WD40"/>
</dbReference>
<keyword evidence="8" id="KW-0472">Membrane</keyword>
<dbReference type="PROSITE" id="PS00108">
    <property type="entry name" value="PROTEIN_KINASE_ST"/>
    <property type="match status" value="1"/>
</dbReference>
<dbReference type="InterPro" id="IPR011009">
    <property type="entry name" value="Kinase-like_dom_sf"/>
</dbReference>
<dbReference type="KEGG" id="abas:ACPOL_7035"/>
<accession>A0A2Z5GC98</accession>
<dbReference type="InterPro" id="IPR000719">
    <property type="entry name" value="Prot_kinase_dom"/>
</dbReference>
<dbReference type="FunFam" id="1.10.510.10:FF:000021">
    <property type="entry name" value="Serine/threonine protein kinase"/>
    <property type="match status" value="1"/>
</dbReference>
<dbReference type="PROSITE" id="PS00107">
    <property type="entry name" value="PROTEIN_KINASE_ATP"/>
    <property type="match status" value="1"/>
</dbReference>
<dbReference type="Gene3D" id="1.10.510.10">
    <property type="entry name" value="Transferase(Phosphotransferase) domain 1"/>
    <property type="match status" value="1"/>
</dbReference>
<evidence type="ECO:0000256" key="7">
    <source>
        <dbReference type="PROSITE-ProRule" id="PRU10141"/>
    </source>
</evidence>
<dbReference type="Pfam" id="PF00069">
    <property type="entry name" value="Pkinase"/>
    <property type="match status" value="1"/>
</dbReference>
<feature type="transmembrane region" description="Helical" evidence="8">
    <location>
        <begin position="316"/>
        <end position="338"/>
    </location>
</feature>
<keyword evidence="8" id="KW-0812">Transmembrane</keyword>
<organism evidence="10 11">
    <name type="scientific">Acidisarcina polymorpha</name>
    <dbReference type="NCBI Taxonomy" id="2211140"/>
    <lineage>
        <taxon>Bacteria</taxon>
        <taxon>Pseudomonadati</taxon>
        <taxon>Acidobacteriota</taxon>
        <taxon>Terriglobia</taxon>
        <taxon>Terriglobales</taxon>
        <taxon>Acidobacteriaceae</taxon>
        <taxon>Acidisarcina</taxon>
    </lineage>
</organism>
<evidence type="ECO:0000313" key="11">
    <source>
        <dbReference type="Proteomes" id="UP000253606"/>
    </source>
</evidence>
<reference evidence="10 11" key="1">
    <citation type="journal article" date="2018" name="Front. Microbiol.">
        <title>Hydrolytic Capabilities as a Key to Environmental Success: Chitinolytic and Cellulolytic Acidobacteria From Acidic Sub-arctic Soils and Boreal Peatlands.</title>
        <authorList>
            <person name="Belova S.E."/>
            <person name="Ravin N.V."/>
            <person name="Pankratov T.A."/>
            <person name="Rakitin A.L."/>
            <person name="Ivanova A.A."/>
            <person name="Beletsky A.V."/>
            <person name="Mardanov A.V."/>
            <person name="Sinninghe Damste J.S."/>
            <person name="Dedysh S.N."/>
        </authorList>
    </citation>
    <scope>NUCLEOTIDE SEQUENCE [LARGE SCALE GENOMIC DNA]</scope>
    <source>
        <strain evidence="10 11">SBC82</strain>
        <plasmid evidence="11">pacpol4</plasmid>
    </source>
</reference>
<geneLocation type="plasmid" evidence="11">
    <name>pacpol4</name>
</geneLocation>
<keyword evidence="3" id="KW-0808">Transferase</keyword>
<evidence type="ECO:0000259" key="9">
    <source>
        <dbReference type="PROSITE" id="PS50011"/>
    </source>
</evidence>
<feature type="binding site" evidence="7">
    <location>
        <position position="55"/>
    </location>
    <ligand>
        <name>ATP</name>
        <dbReference type="ChEBI" id="CHEBI:30616"/>
    </ligand>
</feature>
<evidence type="ECO:0000256" key="1">
    <source>
        <dbReference type="ARBA" id="ARBA00012513"/>
    </source>
</evidence>
<dbReference type="PANTHER" id="PTHR43289:SF34">
    <property type="entry name" value="SERINE_THREONINE-PROTEIN KINASE YBDM-RELATED"/>
    <property type="match status" value="1"/>
</dbReference>
<dbReference type="AlphaFoldDB" id="A0A2Z5GC98"/>
<dbReference type="PROSITE" id="PS50011">
    <property type="entry name" value="PROTEIN_KINASE_DOM"/>
    <property type="match status" value="1"/>
</dbReference>
<evidence type="ECO:0000256" key="4">
    <source>
        <dbReference type="ARBA" id="ARBA00022741"/>
    </source>
</evidence>
<dbReference type="GO" id="GO:0004674">
    <property type="term" value="F:protein serine/threonine kinase activity"/>
    <property type="evidence" value="ECO:0007669"/>
    <property type="project" value="UniProtKB-KW"/>
</dbReference>
<dbReference type="SUPFAM" id="SSF82171">
    <property type="entry name" value="DPP6 N-terminal domain-like"/>
    <property type="match status" value="1"/>
</dbReference>
<name>A0A2Z5GC98_9BACT</name>
<sequence length="867" mass="93915">MRKLAFRVGIIRIAMALPPGSRLDNYEVLGLLGAGGMGEVYHARDSALRREVAIKILPPFVSQNPERVQRFELEARAAAALNHPNILAVYQLGSFQGSLYLVTELLEGETLRGQLKLAPVFPRKAIDYAVQIAQGLSAAHEKGIVHRDLKPENLFVTKDGRIKILDFGLAKLIQPRTAPDGDLPTLTHQTSPGLIVGTAGYMSPEQIRGNGVDHRTDIFAFGVVLYEMLCGVRAFHRDTDVETMTAILNEDPPAISQVLPTAPPGLQRVVHRCLEKNPEQRFQSASDLAFAIEALSGSNATPVALAAPHPHLSQKWMRWLLISATISAIVAVTFYLVVKRNSALLRISGYTQITHSGNAGEVYGTDGVRLYLSQNRYGITEVAVAGGDISPLKIDLPNPFLADVSPDGSKFLVFSLNSGTGPSQPFWSLNILGGAHQYLAAGVDASWSPDGNLVAYTTPDGYLFLIKSDGTGGHKLASIGGRGYGPSWSPDGKAIRFSKSGGLWEISSSGADLHPLLPGWKGYVCCGGHWTSDGHFFYFNSDGQIFTRDERRSLSGKQTAPVKLTTGPIEWGNPIAGKDGTKIFVQGSIRHGELIRLDPHTKQFQTYLGGLSADSVAFSKDGQSIAYVSYPDCILWSARRDGSDRVQLSSPPTCPLQPAWSPDGSQILFVNSSGEDGPKAFLVPSHGGSSQRLVPNDKGLETDPSWSADGTKIVFSNSRLGGKDPNSVLKIFDLKSDQVSTLPGSTGLFAPRWSPDGRSIAAIHMDSMGLNVFDVKTQRWSNPYKGLIGYQSWSADSKNVYFLNFLENPAVLRVRAADGATERVVDLKDFRYAGNDGGWMGIDPTGAPLFLRDLGTSDIYSLNLERK</sequence>
<dbReference type="GO" id="GO:0005524">
    <property type="term" value="F:ATP binding"/>
    <property type="evidence" value="ECO:0007669"/>
    <property type="project" value="UniProtKB-UniRule"/>
</dbReference>
<keyword evidence="10" id="KW-0614">Plasmid</keyword>
<dbReference type="Pfam" id="PF07676">
    <property type="entry name" value="PD40"/>
    <property type="match status" value="5"/>
</dbReference>
<dbReference type="Proteomes" id="UP000253606">
    <property type="component" value="Plasmid pACPOL4"/>
</dbReference>
<evidence type="ECO:0000256" key="3">
    <source>
        <dbReference type="ARBA" id="ARBA00022679"/>
    </source>
</evidence>
<keyword evidence="4 7" id="KW-0547">Nucleotide-binding</keyword>
<dbReference type="InterPro" id="IPR017441">
    <property type="entry name" value="Protein_kinase_ATP_BS"/>
</dbReference>
<keyword evidence="5 10" id="KW-0418">Kinase</keyword>
<keyword evidence="8" id="KW-1133">Transmembrane helix</keyword>
<evidence type="ECO:0000256" key="8">
    <source>
        <dbReference type="SAM" id="Phobius"/>
    </source>
</evidence>
<dbReference type="Gene3D" id="3.30.200.20">
    <property type="entry name" value="Phosphorylase Kinase, domain 1"/>
    <property type="match status" value="1"/>
</dbReference>
<dbReference type="RefSeq" id="WP_114211400.1">
    <property type="nucleotide sequence ID" value="NZ_CP030843.1"/>
</dbReference>
<dbReference type="EMBL" id="CP030843">
    <property type="protein sequence ID" value="AXC16235.1"/>
    <property type="molecule type" value="Genomic_DNA"/>
</dbReference>
<dbReference type="SUPFAM" id="SSF50969">
    <property type="entry name" value="YVTN repeat-like/Quinoprotein amine dehydrogenase"/>
    <property type="match status" value="1"/>
</dbReference>
<dbReference type="PANTHER" id="PTHR43289">
    <property type="entry name" value="MITOGEN-ACTIVATED PROTEIN KINASE KINASE KINASE 20-RELATED"/>
    <property type="match status" value="1"/>
</dbReference>
<dbReference type="InterPro" id="IPR011042">
    <property type="entry name" value="6-blade_b-propeller_TolB-like"/>
</dbReference>
<evidence type="ECO:0000256" key="6">
    <source>
        <dbReference type="ARBA" id="ARBA00022840"/>
    </source>
</evidence>
<keyword evidence="11" id="KW-1185">Reference proteome</keyword>
<dbReference type="EC" id="2.7.11.1" evidence="1"/>
<dbReference type="CDD" id="cd14014">
    <property type="entry name" value="STKc_PknB_like"/>
    <property type="match status" value="1"/>
</dbReference>
<protein>
    <recommendedName>
        <fullName evidence="1">non-specific serine/threonine protein kinase</fullName>
        <ecNumber evidence="1">2.7.11.1</ecNumber>
    </recommendedName>
</protein>